<evidence type="ECO:0000256" key="7">
    <source>
        <dbReference type="ARBA" id="ARBA00022989"/>
    </source>
</evidence>
<protein>
    <recommendedName>
        <fullName evidence="3">cyclic-guanylate-specific phosphodiesterase</fullName>
        <ecNumber evidence="3">3.1.4.52</ecNumber>
    </recommendedName>
</protein>
<dbReference type="CDD" id="cd06225">
    <property type="entry name" value="HAMP"/>
    <property type="match status" value="1"/>
</dbReference>
<name>A0A1H9BGB2_9GAMM</name>
<dbReference type="PANTHER" id="PTHR44757:SF2">
    <property type="entry name" value="BIOFILM ARCHITECTURE MAINTENANCE PROTEIN MBAA"/>
    <property type="match status" value="1"/>
</dbReference>
<evidence type="ECO:0000313" key="14">
    <source>
        <dbReference type="EMBL" id="SEP88060.1"/>
    </source>
</evidence>
<organism evidence="14 15">
    <name type="scientific">Ectothiorhodospira magna</name>
    <dbReference type="NCBI Taxonomy" id="867345"/>
    <lineage>
        <taxon>Bacteria</taxon>
        <taxon>Pseudomonadati</taxon>
        <taxon>Pseudomonadota</taxon>
        <taxon>Gammaproteobacteria</taxon>
        <taxon>Chromatiales</taxon>
        <taxon>Ectothiorhodospiraceae</taxon>
        <taxon>Ectothiorhodospira</taxon>
    </lineage>
</organism>
<comment type="catalytic activity">
    <reaction evidence="9">
        <text>3',3'-c-di-GMP + H2O = 5'-phosphoguanylyl(3'-&gt;5')guanosine + H(+)</text>
        <dbReference type="Rhea" id="RHEA:24902"/>
        <dbReference type="ChEBI" id="CHEBI:15377"/>
        <dbReference type="ChEBI" id="CHEBI:15378"/>
        <dbReference type="ChEBI" id="CHEBI:58754"/>
        <dbReference type="ChEBI" id="CHEBI:58805"/>
        <dbReference type="EC" id="3.1.4.52"/>
    </reaction>
    <physiologicalReaction direction="left-to-right" evidence="9">
        <dbReference type="Rhea" id="RHEA:24903"/>
    </physiologicalReaction>
</comment>
<evidence type="ECO:0000256" key="4">
    <source>
        <dbReference type="ARBA" id="ARBA00022475"/>
    </source>
</evidence>
<dbReference type="InterPro" id="IPR029787">
    <property type="entry name" value="Nucleotide_cyclase"/>
</dbReference>
<dbReference type="InterPro" id="IPR033479">
    <property type="entry name" value="dCache_1"/>
</dbReference>
<dbReference type="Proteomes" id="UP000199496">
    <property type="component" value="Unassembled WGS sequence"/>
</dbReference>
<keyword evidence="5" id="KW-0973">c-di-GMP</keyword>
<dbReference type="EMBL" id="FOFO01000009">
    <property type="protein sequence ID" value="SEP88060.1"/>
    <property type="molecule type" value="Genomic_DNA"/>
</dbReference>
<dbReference type="SMART" id="SM00052">
    <property type="entry name" value="EAL"/>
    <property type="match status" value="1"/>
</dbReference>
<evidence type="ECO:0000256" key="9">
    <source>
        <dbReference type="ARBA" id="ARBA00051114"/>
    </source>
</evidence>
<dbReference type="SUPFAM" id="SSF103190">
    <property type="entry name" value="Sensory domain-like"/>
    <property type="match status" value="1"/>
</dbReference>
<dbReference type="InterPro" id="IPR001633">
    <property type="entry name" value="EAL_dom"/>
</dbReference>
<evidence type="ECO:0000313" key="15">
    <source>
        <dbReference type="Proteomes" id="UP000199496"/>
    </source>
</evidence>
<dbReference type="RefSeq" id="WP_202906205.1">
    <property type="nucleotide sequence ID" value="NZ_FOFO01000009.1"/>
</dbReference>
<evidence type="ECO:0000256" key="6">
    <source>
        <dbReference type="ARBA" id="ARBA00022692"/>
    </source>
</evidence>
<dbReference type="GO" id="GO:0071732">
    <property type="term" value="P:cellular response to nitric oxide"/>
    <property type="evidence" value="ECO:0007669"/>
    <property type="project" value="UniProtKB-ARBA"/>
</dbReference>
<dbReference type="FunFam" id="3.30.70.270:FF:000001">
    <property type="entry name" value="Diguanylate cyclase domain protein"/>
    <property type="match status" value="1"/>
</dbReference>
<sequence length="825" mass="91926">MIPGSITMRLLLGLGLLVVLPILLLTSYMLHAYEQAMEHAVVQGMATMADQKHREIDTYLRERLHETQLLSQSAQVRGTIEDTPQTLQDHEVQSFLDTFMQQTGYYDLLLINAQGDVVFSILEEDDLNTNLLHGPYQDTALAQGFQRARQLLTTDLTGFYPYPPSADAVAAFMVSPVLHDGRFIGALAVQLNLSLLEPVINDRTGLGSTGEIVMAQQAQDHALYMVNLRHIPEAAYTYRRELSDIAPPMGAALSGQGGQGITLDYAGISVVAAWRYVPALRWGMVVKMDAAEALAPVHQLRRLTAMVLGGILLITVLLAAVFAHSLIQPMRRLTRVTSEISAGNHQQRAVEQGPRELRHLARAFNQMTDQLIQFQNALEARVTARTLDLEHANARLHHLAHHDTLTNLPNRYSLTDRLAQALSLSQREGPGLAVLFIDMDHFKNINDTLGHQVGDQLLIQVAERLRDCVRDSDVVARLGGDEFMVILTQINTPDQAGMVAHKIQGRLSKPFRIMDLVLHSSPSIGISLSPHDGTSVEALMKHADTAMYQAKSEGRNTFRFFCAEMNTAAQARMEIENDLRQALEQQQFHLVYQPQMDRQQGCFVSAEALLRWEHPQKGLIPPDRFIPVAEETGLILPLGEWVLAEACRQMRLWQQQGQRIERVAVNLSARQLVSDTLIGHVSRLLEYHHLTPDRLELEITESTAMREPTSSLRQLQSLRDLGIRLSIDDFGTGHSSLSYLKHLPVQALKLDKSFVRDIPDNRNSRAICAATITLAHTMGIQVVAEGVETTAQADFLGSLQCDLLQGYLYGRPLPADQWAATLTQV</sequence>
<evidence type="ECO:0000256" key="5">
    <source>
        <dbReference type="ARBA" id="ARBA00022636"/>
    </source>
</evidence>
<keyword evidence="4" id="KW-1003">Cell membrane</keyword>
<dbReference type="Gene3D" id="3.30.450.20">
    <property type="entry name" value="PAS domain"/>
    <property type="match status" value="1"/>
</dbReference>
<dbReference type="PROSITE" id="PS50883">
    <property type="entry name" value="EAL"/>
    <property type="match status" value="1"/>
</dbReference>
<dbReference type="Pfam" id="PF00672">
    <property type="entry name" value="HAMP"/>
    <property type="match status" value="1"/>
</dbReference>
<dbReference type="SMART" id="SM00267">
    <property type="entry name" value="GGDEF"/>
    <property type="match status" value="1"/>
</dbReference>
<feature type="domain" description="EAL" evidence="11">
    <location>
        <begin position="572"/>
        <end position="825"/>
    </location>
</feature>
<dbReference type="InterPro" id="IPR035919">
    <property type="entry name" value="EAL_sf"/>
</dbReference>
<dbReference type="SMART" id="SM00304">
    <property type="entry name" value="HAMP"/>
    <property type="match status" value="1"/>
</dbReference>
<dbReference type="CDD" id="cd01949">
    <property type="entry name" value="GGDEF"/>
    <property type="match status" value="1"/>
</dbReference>
<dbReference type="SUPFAM" id="SSF158472">
    <property type="entry name" value="HAMP domain-like"/>
    <property type="match status" value="1"/>
</dbReference>
<dbReference type="GO" id="GO:0005886">
    <property type="term" value="C:plasma membrane"/>
    <property type="evidence" value="ECO:0007669"/>
    <property type="project" value="UniProtKB-SubCell"/>
</dbReference>
<evidence type="ECO:0000256" key="10">
    <source>
        <dbReference type="SAM" id="Phobius"/>
    </source>
</evidence>
<dbReference type="STRING" id="867345.SAMN05421693_1099"/>
<keyword evidence="7 10" id="KW-1133">Transmembrane helix</keyword>
<comment type="cofactor">
    <cofactor evidence="1">
        <name>Mg(2+)</name>
        <dbReference type="ChEBI" id="CHEBI:18420"/>
    </cofactor>
</comment>
<dbReference type="GO" id="GO:0007165">
    <property type="term" value="P:signal transduction"/>
    <property type="evidence" value="ECO:0007669"/>
    <property type="project" value="InterPro"/>
</dbReference>
<dbReference type="SUPFAM" id="SSF55073">
    <property type="entry name" value="Nucleotide cyclase"/>
    <property type="match status" value="1"/>
</dbReference>
<dbReference type="GO" id="GO:0071111">
    <property type="term" value="F:cyclic-guanylate-specific phosphodiesterase activity"/>
    <property type="evidence" value="ECO:0007669"/>
    <property type="project" value="UniProtKB-EC"/>
</dbReference>
<feature type="transmembrane region" description="Helical" evidence="10">
    <location>
        <begin position="303"/>
        <end position="327"/>
    </location>
</feature>
<dbReference type="Pfam" id="PF00990">
    <property type="entry name" value="GGDEF"/>
    <property type="match status" value="1"/>
</dbReference>
<dbReference type="Pfam" id="PF00563">
    <property type="entry name" value="EAL"/>
    <property type="match status" value="1"/>
</dbReference>
<dbReference type="AlphaFoldDB" id="A0A1H9BGB2"/>
<dbReference type="InterPro" id="IPR000160">
    <property type="entry name" value="GGDEF_dom"/>
</dbReference>
<evidence type="ECO:0000256" key="8">
    <source>
        <dbReference type="ARBA" id="ARBA00023136"/>
    </source>
</evidence>
<keyword evidence="15" id="KW-1185">Reference proteome</keyword>
<dbReference type="Gene3D" id="6.10.340.10">
    <property type="match status" value="1"/>
</dbReference>
<evidence type="ECO:0000259" key="12">
    <source>
        <dbReference type="PROSITE" id="PS50885"/>
    </source>
</evidence>
<evidence type="ECO:0000256" key="1">
    <source>
        <dbReference type="ARBA" id="ARBA00001946"/>
    </source>
</evidence>
<dbReference type="Gene3D" id="3.30.70.270">
    <property type="match status" value="1"/>
</dbReference>
<dbReference type="EC" id="3.1.4.52" evidence="3"/>
<accession>A0A1H9BGB2</accession>
<dbReference type="InterPro" id="IPR043128">
    <property type="entry name" value="Rev_trsase/Diguanyl_cyclase"/>
</dbReference>
<dbReference type="NCBIfam" id="TIGR00254">
    <property type="entry name" value="GGDEF"/>
    <property type="match status" value="1"/>
</dbReference>
<dbReference type="InterPro" id="IPR029151">
    <property type="entry name" value="Sensor-like_sf"/>
</dbReference>
<evidence type="ECO:0000256" key="2">
    <source>
        <dbReference type="ARBA" id="ARBA00004651"/>
    </source>
</evidence>
<dbReference type="PANTHER" id="PTHR44757">
    <property type="entry name" value="DIGUANYLATE CYCLASE DGCP"/>
    <property type="match status" value="1"/>
</dbReference>
<reference evidence="14 15" key="1">
    <citation type="submission" date="2016-10" db="EMBL/GenBank/DDBJ databases">
        <authorList>
            <person name="de Groot N.N."/>
        </authorList>
    </citation>
    <scope>NUCLEOTIDE SEQUENCE [LARGE SCALE GENOMIC DNA]</scope>
    <source>
        <strain evidence="14 15">B7-7</strain>
    </source>
</reference>
<keyword evidence="6 10" id="KW-0812">Transmembrane</keyword>
<dbReference type="CDD" id="cd01948">
    <property type="entry name" value="EAL"/>
    <property type="match status" value="1"/>
</dbReference>
<dbReference type="Pfam" id="PF02743">
    <property type="entry name" value="dCache_1"/>
    <property type="match status" value="1"/>
</dbReference>
<feature type="domain" description="HAMP" evidence="12">
    <location>
        <begin position="324"/>
        <end position="376"/>
    </location>
</feature>
<dbReference type="InterPro" id="IPR003660">
    <property type="entry name" value="HAMP_dom"/>
</dbReference>
<dbReference type="Gene3D" id="3.20.20.450">
    <property type="entry name" value="EAL domain"/>
    <property type="match status" value="1"/>
</dbReference>
<keyword evidence="8 10" id="KW-0472">Membrane</keyword>
<gene>
    <name evidence="14" type="ORF">SAMN05421693_1099</name>
</gene>
<dbReference type="FunFam" id="3.20.20.450:FF:000001">
    <property type="entry name" value="Cyclic di-GMP phosphodiesterase yahA"/>
    <property type="match status" value="1"/>
</dbReference>
<dbReference type="PROSITE" id="PS50885">
    <property type="entry name" value="HAMP"/>
    <property type="match status" value="1"/>
</dbReference>
<evidence type="ECO:0000256" key="3">
    <source>
        <dbReference type="ARBA" id="ARBA00012282"/>
    </source>
</evidence>
<dbReference type="PROSITE" id="PS50887">
    <property type="entry name" value="GGDEF"/>
    <property type="match status" value="1"/>
</dbReference>
<dbReference type="SUPFAM" id="SSF141868">
    <property type="entry name" value="EAL domain-like"/>
    <property type="match status" value="1"/>
</dbReference>
<comment type="subcellular location">
    <subcellularLocation>
        <location evidence="2">Cell membrane</location>
        <topology evidence="2">Multi-pass membrane protein</topology>
    </subcellularLocation>
</comment>
<feature type="domain" description="GGDEF" evidence="13">
    <location>
        <begin position="430"/>
        <end position="563"/>
    </location>
</feature>
<dbReference type="InterPro" id="IPR052155">
    <property type="entry name" value="Biofilm_reg_signaling"/>
</dbReference>
<evidence type="ECO:0000259" key="13">
    <source>
        <dbReference type="PROSITE" id="PS50887"/>
    </source>
</evidence>
<proteinExistence type="predicted"/>
<evidence type="ECO:0000259" key="11">
    <source>
        <dbReference type="PROSITE" id="PS50883"/>
    </source>
</evidence>